<keyword evidence="1" id="KW-0812">Transmembrane</keyword>
<evidence type="ECO:0000313" key="3">
    <source>
        <dbReference type="Proteomes" id="UP000540412"/>
    </source>
</evidence>
<dbReference type="Proteomes" id="UP000540412">
    <property type="component" value="Unassembled WGS sequence"/>
</dbReference>
<keyword evidence="1" id="KW-1133">Transmembrane helix</keyword>
<feature type="transmembrane region" description="Helical" evidence="1">
    <location>
        <begin position="12"/>
        <end position="35"/>
    </location>
</feature>
<evidence type="ECO:0000256" key="1">
    <source>
        <dbReference type="SAM" id="Phobius"/>
    </source>
</evidence>
<proteinExistence type="predicted"/>
<keyword evidence="3" id="KW-1185">Reference proteome</keyword>
<dbReference type="RefSeq" id="WP_083905477.1">
    <property type="nucleotide sequence ID" value="NZ_JACHIT010000001.1"/>
</dbReference>
<feature type="transmembrane region" description="Helical" evidence="1">
    <location>
        <begin position="41"/>
        <end position="60"/>
    </location>
</feature>
<organism evidence="2 3">
    <name type="scientific">Nocardia transvalensis</name>
    <dbReference type="NCBI Taxonomy" id="37333"/>
    <lineage>
        <taxon>Bacteria</taxon>
        <taxon>Bacillati</taxon>
        <taxon>Actinomycetota</taxon>
        <taxon>Actinomycetes</taxon>
        <taxon>Mycobacteriales</taxon>
        <taxon>Nocardiaceae</taxon>
        <taxon>Nocardia</taxon>
    </lineage>
</organism>
<accession>A0A7W9P806</accession>
<sequence length="64" mass="6194">MTATNRPSRIAGVNGGTAILAAAICLVALVGIGTLTGSATITLLTTAAITAGVVAALRILPPDH</sequence>
<comment type="caution">
    <text evidence="2">The sequence shown here is derived from an EMBL/GenBank/DDBJ whole genome shotgun (WGS) entry which is preliminary data.</text>
</comment>
<dbReference type="EMBL" id="JACHIT010000001">
    <property type="protein sequence ID" value="MBB5911166.1"/>
    <property type="molecule type" value="Genomic_DNA"/>
</dbReference>
<keyword evidence="1" id="KW-0472">Membrane</keyword>
<name>A0A7W9P806_9NOCA</name>
<dbReference type="AlphaFoldDB" id="A0A7W9P806"/>
<gene>
    <name evidence="2" type="ORF">BJY24_000033</name>
</gene>
<protein>
    <submittedName>
        <fullName evidence="2">Uncharacterized protein</fullName>
    </submittedName>
</protein>
<evidence type="ECO:0000313" key="2">
    <source>
        <dbReference type="EMBL" id="MBB5911166.1"/>
    </source>
</evidence>
<reference evidence="2 3" key="1">
    <citation type="submission" date="2020-08" db="EMBL/GenBank/DDBJ databases">
        <title>Sequencing the genomes of 1000 actinobacteria strains.</title>
        <authorList>
            <person name="Klenk H.-P."/>
        </authorList>
    </citation>
    <scope>NUCLEOTIDE SEQUENCE [LARGE SCALE GENOMIC DNA]</scope>
    <source>
        <strain evidence="2 3">DSM 43582</strain>
    </source>
</reference>